<feature type="transmembrane region" description="Helical" evidence="1">
    <location>
        <begin position="247"/>
        <end position="267"/>
    </location>
</feature>
<dbReference type="Proteomes" id="UP000063387">
    <property type="component" value="Chromosome"/>
</dbReference>
<dbReference type="KEGG" id="hco:LOKO_01674"/>
<keyword evidence="1" id="KW-0812">Transmembrane</keyword>
<keyword evidence="1" id="KW-0472">Membrane</keyword>
<dbReference type="GO" id="GO:0005886">
    <property type="term" value="C:plasma membrane"/>
    <property type="evidence" value="ECO:0007669"/>
    <property type="project" value="UniProtKB-SubCell"/>
</dbReference>
<feature type="transmembrane region" description="Helical" evidence="1">
    <location>
        <begin position="143"/>
        <end position="164"/>
    </location>
</feature>
<dbReference type="GO" id="GO:0140359">
    <property type="term" value="F:ABC-type transporter activity"/>
    <property type="evidence" value="ECO:0007669"/>
    <property type="project" value="InterPro"/>
</dbReference>
<keyword evidence="1" id="KW-1133">Transmembrane helix</keyword>
<gene>
    <name evidence="2" type="ORF">LOKO_01674</name>
</gene>
<keyword evidence="3" id="KW-1185">Reference proteome</keyword>
<feature type="transmembrane region" description="Helical" evidence="1">
    <location>
        <begin position="110"/>
        <end position="131"/>
    </location>
</feature>
<dbReference type="AlphaFoldDB" id="A0A109ULM5"/>
<sequence>MNTTLIVAQKEFRDGLRNRWVLAIALILAALAVGIAWFGAAASGGMGFTTLSTTVVSLSTLAVFLIPLIALLLAYDAVVGEQESGTLLLLLTYPLSRTSLLLGKFLGHGLILGAATALGFGIAGVVIAFGAEGVDIAQLAASMGLLILSSVLLGWVFIAFAYLISVWVTEKARAAGLALGVWFLFVLVFDLGLLALLVSVQGGGDWLPWLLLLNPTDGFRLINMVGFDTSQAYTGVTAIAQDSAFRLGWLVLVLLAWIIAPLGLAILRFRRHAA</sequence>
<reference evidence="2 3" key="2">
    <citation type="submission" date="2016-02" db="EMBL/GenBank/DDBJ databases">
        <authorList>
            <person name="Wen L."/>
            <person name="He K."/>
            <person name="Yang H."/>
        </authorList>
    </citation>
    <scope>NUCLEOTIDE SEQUENCE [LARGE SCALE GENOMIC DNA]</scope>
    <source>
        <strain evidence="2 3">AGD 8-3</strain>
    </source>
</reference>
<accession>A0A109ULM5</accession>
<dbReference type="PATRIC" id="fig|507626.3.peg.1668"/>
<proteinExistence type="predicted"/>
<evidence type="ECO:0000313" key="3">
    <source>
        <dbReference type="Proteomes" id="UP000063387"/>
    </source>
</evidence>
<evidence type="ECO:0000313" key="2">
    <source>
        <dbReference type="EMBL" id="AMD00742.1"/>
    </source>
</evidence>
<dbReference type="PANTHER" id="PTHR43471:SF1">
    <property type="entry name" value="ABC TRANSPORTER PERMEASE PROTEIN NOSY-RELATED"/>
    <property type="match status" value="1"/>
</dbReference>
<name>A0A109ULM5_9GAMM</name>
<protein>
    <submittedName>
        <fullName evidence="2">ABC-2 family transporter protein</fullName>
    </submittedName>
</protein>
<dbReference type="EMBL" id="CP014226">
    <property type="protein sequence ID" value="AMD00742.1"/>
    <property type="molecule type" value="Genomic_DNA"/>
</dbReference>
<dbReference type="Pfam" id="PF12679">
    <property type="entry name" value="ABC2_membrane_2"/>
    <property type="match status" value="1"/>
</dbReference>
<feature type="transmembrane region" description="Helical" evidence="1">
    <location>
        <begin position="54"/>
        <end position="75"/>
    </location>
</feature>
<organism evidence="2 3">
    <name type="scientific">Halomonas chromatireducens</name>
    <dbReference type="NCBI Taxonomy" id="507626"/>
    <lineage>
        <taxon>Bacteria</taxon>
        <taxon>Pseudomonadati</taxon>
        <taxon>Pseudomonadota</taxon>
        <taxon>Gammaproteobacteria</taxon>
        <taxon>Oceanospirillales</taxon>
        <taxon>Halomonadaceae</taxon>
        <taxon>Halomonas</taxon>
    </lineage>
</organism>
<dbReference type="STRING" id="507626.LOKO_01674"/>
<dbReference type="OrthoDB" id="9805862at2"/>
<evidence type="ECO:0000256" key="1">
    <source>
        <dbReference type="SAM" id="Phobius"/>
    </source>
</evidence>
<dbReference type="RefSeq" id="WP_066447529.1">
    <property type="nucleotide sequence ID" value="NZ_CP014226.1"/>
</dbReference>
<feature type="transmembrane region" description="Helical" evidence="1">
    <location>
        <begin position="176"/>
        <end position="200"/>
    </location>
</feature>
<dbReference type="PANTHER" id="PTHR43471">
    <property type="entry name" value="ABC TRANSPORTER PERMEASE"/>
    <property type="match status" value="1"/>
</dbReference>
<feature type="transmembrane region" description="Helical" evidence="1">
    <location>
        <begin position="20"/>
        <end position="42"/>
    </location>
</feature>
<reference evidence="2 3" key="1">
    <citation type="journal article" date="2016" name="Genome Announc.">
        <title>Draft Genome Sequence of 'Halomonas chromatireducens' Strain AGD 8-3, a Haloalkaliphilic Chromate- and Selenite-Reducing Gammaproteobacterium.</title>
        <authorList>
            <person name="Sharko F.S."/>
            <person name="Shapovalova A.A."/>
            <person name="Tsygankova S.V."/>
            <person name="Komova A.V."/>
            <person name="Boulygina E.S."/>
            <person name="Teslyuk A.B."/>
            <person name="Gotovtsev P.M."/>
            <person name="Namsaraev Z.B."/>
            <person name="Khijniak T.V."/>
            <person name="Nedoluzhko A.V."/>
            <person name="Vasilov R.G."/>
        </authorList>
    </citation>
    <scope>NUCLEOTIDE SEQUENCE [LARGE SCALE GENOMIC DNA]</scope>
    <source>
        <strain evidence="2 3">AGD 8-3</strain>
    </source>
</reference>